<evidence type="ECO:0000256" key="1">
    <source>
        <dbReference type="SAM" id="MobiDB-lite"/>
    </source>
</evidence>
<evidence type="ECO:0000313" key="2">
    <source>
        <dbReference type="EMBL" id="KAK0156418.1"/>
    </source>
</evidence>
<feature type="region of interest" description="Disordered" evidence="1">
    <location>
        <begin position="149"/>
        <end position="228"/>
    </location>
</feature>
<reference evidence="2" key="1">
    <citation type="journal article" date="2023" name="Front. Mar. Sci.">
        <title>A new Merluccius polli reference genome to investigate the effects of global change in West African waters.</title>
        <authorList>
            <person name="Mateo J.L."/>
            <person name="Blanco-Fernandez C."/>
            <person name="Garcia-Vazquez E."/>
            <person name="Machado-Schiaffino G."/>
        </authorList>
    </citation>
    <scope>NUCLEOTIDE SEQUENCE</scope>
    <source>
        <strain evidence="2">C29</strain>
        <tissue evidence="2">Fin</tissue>
    </source>
</reference>
<dbReference type="AlphaFoldDB" id="A0AA47NCA0"/>
<keyword evidence="3" id="KW-1185">Reference proteome</keyword>
<sequence length="241" mass="26663">MTVLERQFVPKVNTVVSRHHFRQRAQRADESVPQYLAALRELAATINFLPSMVCFSRFLILHLTLTRFCYVTSSCCLTNLGVKLDPQLTFTNHIKHLYKTCFFHIKNISKLHPFLTFSDAEKLVHALISCRLDYCNSLLIATPRNTSKTSLPFTPNQGRSFPTGKAGKCLEPRAARGPPRIGRRSGTLESPLPVTSGPKAQTSSISPAQDSAPWETELSAPLPLTSGTPSLNICGNPSLWG</sequence>
<feature type="compositionally biased region" description="Polar residues" evidence="1">
    <location>
        <begin position="149"/>
        <end position="160"/>
    </location>
</feature>
<organism evidence="2 3">
    <name type="scientific">Merluccius polli</name>
    <name type="common">Benguela hake</name>
    <name type="synonym">Merluccius cadenati</name>
    <dbReference type="NCBI Taxonomy" id="89951"/>
    <lineage>
        <taxon>Eukaryota</taxon>
        <taxon>Metazoa</taxon>
        <taxon>Chordata</taxon>
        <taxon>Craniata</taxon>
        <taxon>Vertebrata</taxon>
        <taxon>Euteleostomi</taxon>
        <taxon>Actinopterygii</taxon>
        <taxon>Neopterygii</taxon>
        <taxon>Teleostei</taxon>
        <taxon>Neoteleostei</taxon>
        <taxon>Acanthomorphata</taxon>
        <taxon>Zeiogadaria</taxon>
        <taxon>Gadariae</taxon>
        <taxon>Gadiformes</taxon>
        <taxon>Gadoidei</taxon>
        <taxon>Merlucciidae</taxon>
        <taxon>Merluccius</taxon>
    </lineage>
</organism>
<proteinExistence type="predicted"/>
<comment type="caution">
    <text evidence="2">The sequence shown here is derived from an EMBL/GenBank/DDBJ whole genome shotgun (WGS) entry which is preliminary data.</text>
</comment>
<dbReference type="EMBL" id="JAOPHQ010000009">
    <property type="protein sequence ID" value="KAK0156418.1"/>
    <property type="molecule type" value="Genomic_DNA"/>
</dbReference>
<feature type="compositionally biased region" description="Polar residues" evidence="1">
    <location>
        <begin position="198"/>
        <end position="209"/>
    </location>
</feature>
<gene>
    <name evidence="2" type="ORF">N1851_000288</name>
</gene>
<dbReference type="Proteomes" id="UP001174136">
    <property type="component" value="Unassembled WGS sequence"/>
</dbReference>
<accession>A0AA47NCA0</accession>
<protein>
    <submittedName>
        <fullName evidence="2">Uncharacterized protein</fullName>
    </submittedName>
</protein>
<name>A0AA47NCA0_MERPO</name>
<evidence type="ECO:0000313" key="3">
    <source>
        <dbReference type="Proteomes" id="UP001174136"/>
    </source>
</evidence>